<accession>A0A0G1K4V7</accession>
<evidence type="ECO:0000259" key="5">
    <source>
        <dbReference type="Pfam" id="PF08245"/>
    </source>
</evidence>
<organism evidence="6 7">
    <name type="scientific">Candidatus Giovannonibacteria bacterium GW2011_GWC2_44_8</name>
    <dbReference type="NCBI Taxonomy" id="1618657"/>
    <lineage>
        <taxon>Bacteria</taxon>
        <taxon>Candidatus Giovannoniibacteriota</taxon>
    </lineage>
</organism>
<dbReference type="InterPro" id="IPR004101">
    <property type="entry name" value="Mur_ligase_C"/>
</dbReference>
<dbReference type="PANTHER" id="PTHR43024:SF1">
    <property type="entry name" value="UDP-N-ACETYLMURAMOYL-TRIPEPTIDE--D-ALANYL-D-ALANINE LIGASE"/>
    <property type="match status" value="1"/>
</dbReference>
<dbReference type="SUPFAM" id="SSF53244">
    <property type="entry name" value="MurD-like peptide ligases, peptide-binding domain"/>
    <property type="match status" value="1"/>
</dbReference>
<comment type="caution">
    <text evidence="6">The sequence shown here is derived from an EMBL/GenBank/DDBJ whole genome shotgun (WGS) entry which is preliminary data.</text>
</comment>
<dbReference type="Proteomes" id="UP000034889">
    <property type="component" value="Unassembled WGS sequence"/>
</dbReference>
<dbReference type="PATRIC" id="fig|1618657.3.peg.188"/>
<dbReference type="Gene3D" id="3.40.1190.10">
    <property type="entry name" value="Mur-like, catalytic domain"/>
    <property type="match status" value="1"/>
</dbReference>
<dbReference type="Pfam" id="PF08245">
    <property type="entry name" value="Mur_ligase_M"/>
    <property type="match status" value="2"/>
</dbReference>
<dbReference type="SUPFAM" id="SSF53623">
    <property type="entry name" value="MurD-like peptide ligases, catalytic domain"/>
    <property type="match status" value="1"/>
</dbReference>
<evidence type="ECO:0000313" key="7">
    <source>
        <dbReference type="Proteomes" id="UP000034889"/>
    </source>
</evidence>
<keyword evidence="2" id="KW-0547">Nucleotide-binding</keyword>
<evidence type="ECO:0000256" key="1">
    <source>
        <dbReference type="ARBA" id="ARBA00022598"/>
    </source>
</evidence>
<dbReference type="InterPro" id="IPR036565">
    <property type="entry name" value="Mur-like_cat_sf"/>
</dbReference>
<name>A0A0G1K4V7_9BACT</name>
<dbReference type="Gene3D" id="3.90.190.20">
    <property type="entry name" value="Mur ligase, C-terminal domain"/>
    <property type="match status" value="1"/>
</dbReference>
<proteinExistence type="predicted"/>
<evidence type="ECO:0000256" key="2">
    <source>
        <dbReference type="ARBA" id="ARBA00022741"/>
    </source>
</evidence>
<gene>
    <name evidence="6" type="ORF">UW74_C0016G0005</name>
</gene>
<evidence type="ECO:0000259" key="4">
    <source>
        <dbReference type="Pfam" id="PF02875"/>
    </source>
</evidence>
<evidence type="ECO:0000313" key="6">
    <source>
        <dbReference type="EMBL" id="KKT78761.1"/>
    </source>
</evidence>
<dbReference type="AlphaFoldDB" id="A0A0G1K4V7"/>
<feature type="domain" description="Mur ligase C-terminal" evidence="4">
    <location>
        <begin position="275"/>
        <end position="403"/>
    </location>
</feature>
<dbReference type="EMBL" id="LCJM01000016">
    <property type="protein sequence ID" value="KKT78761.1"/>
    <property type="molecule type" value="Genomic_DNA"/>
</dbReference>
<dbReference type="InterPro" id="IPR036615">
    <property type="entry name" value="Mur_ligase_C_dom_sf"/>
</dbReference>
<dbReference type="InterPro" id="IPR051046">
    <property type="entry name" value="MurCDEF_CellWall_CoF430Synth"/>
</dbReference>
<dbReference type="InterPro" id="IPR013221">
    <property type="entry name" value="Mur_ligase_cen"/>
</dbReference>
<feature type="domain" description="Mur ligase central" evidence="5">
    <location>
        <begin position="31"/>
        <end position="71"/>
    </location>
</feature>
<feature type="domain" description="Mur ligase central" evidence="5">
    <location>
        <begin position="102"/>
        <end position="252"/>
    </location>
</feature>
<keyword evidence="3" id="KW-0067">ATP-binding</keyword>
<sequence length="436" mass="48541">MREILKKIVVFVLTWEARLILKKYKAKIVAVTGSVGKTSTKDAIAKVLEKKFRVRKSKKSYNSELGVPLAIIGAESGWNSIYKWLAAFWKGIKAIVAQEIYPEILVLEVGADRPEDIKKIRLWLKPDVAVLTALAEIPVHVEFFSGPEEVFAEKEELIRGLGESATVILNFDDERIMEIGKNTSAKILTYGFSDGADFEALDYGIFLRKEDPAGVPEGIEFKVRNKKDEFPAKILNAFGSHNAYPALAAIAVGSVFGMKLEDSIEMISIYSPPPGRLKLIRGIKNTLILDDSYNSSPKALEAALKVLEEIEPPSKEGRKIAVLGDMLELGKHTITAHRDLGNIAADVSDILCTVGVRAKFFMEGAIKAGFKKRSIYTFETSERAADELEKIIKPGDILLIKGSQGMRMEKIVERLMAEPEKKKELLCRQDDGWENR</sequence>
<reference evidence="6 7" key="1">
    <citation type="journal article" date="2015" name="Nature">
        <title>rRNA introns, odd ribosomes, and small enigmatic genomes across a large radiation of phyla.</title>
        <authorList>
            <person name="Brown C.T."/>
            <person name="Hug L.A."/>
            <person name="Thomas B.C."/>
            <person name="Sharon I."/>
            <person name="Castelle C.J."/>
            <person name="Singh A."/>
            <person name="Wilkins M.J."/>
            <person name="Williams K.H."/>
            <person name="Banfield J.F."/>
        </authorList>
    </citation>
    <scope>NUCLEOTIDE SEQUENCE [LARGE SCALE GENOMIC DNA]</scope>
</reference>
<dbReference type="GO" id="GO:0016881">
    <property type="term" value="F:acid-amino acid ligase activity"/>
    <property type="evidence" value="ECO:0007669"/>
    <property type="project" value="InterPro"/>
</dbReference>
<protein>
    <submittedName>
        <fullName evidence="6">UDP-N-acetylmuramoyl-tripeptide-D-alanyl-D-alanine ligase</fullName>
    </submittedName>
</protein>
<dbReference type="PANTHER" id="PTHR43024">
    <property type="entry name" value="UDP-N-ACETYLMURAMOYL-TRIPEPTIDE--D-ALANYL-D-ALANINE LIGASE"/>
    <property type="match status" value="1"/>
</dbReference>
<dbReference type="Pfam" id="PF02875">
    <property type="entry name" value="Mur_ligase_C"/>
    <property type="match status" value="1"/>
</dbReference>
<keyword evidence="1 6" id="KW-0436">Ligase</keyword>
<dbReference type="GO" id="GO:0005524">
    <property type="term" value="F:ATP binding"/>
    <property type="evidence" value="ECO:0007669"/>
    <property type="project" value="UniProtKB-KW"/>
</dbReference>
<evidence type="ECO:0000256" key="3">
    <source>
        <dbReference type="ARBA" id="ARBA00022840"/>
    </source>
</evidence>